<gene>
    <name evidence="1" type="ORF">F8M41_017915</name>
</gene>
<proteinExistence type="predicted"/>
<accession>A0A8H4B2P5</accession>
<sequence length="155" mass="17599">MSKNEFGLTITENVKLLYKYIGAHYSNIFDLEYKQYKAEKEINSIIKSAKRDASSLEAEIEQGIQIDLMHNLQKLDIDSTLIQVLVFYKNETNGIDYSKLVASAKLVEGVNREEWATMLCACESTEYSANFALHAACEQVKSQCNHILEVSFDNS</sequence>
<reference evidence="1 2" key="1">
    <citation type="journal article" date="2019" name="Environ. Microbiol.">
        <title>At the nexus of three kingdoms: the genome of the mycorrhizal fungus Gigaspora margarita provides insights into plant, endobacterial and fungal interactions.</title>
        <authorList>
            <person name="Venice F."/>
            <person name="Ghignone S."/>
            <person name="Salvioli di Fossalunga A."/>
            <person name="Amselem J."/>
            <person name="Novero M."/>
            <person name="Xianan X."/>
            <person name="Sedzielewska Toro K."/>
            <person name="Morin E."/>
            <person name="Lipzen A."/>
            <person name="Grigoriev I.V."/>
            <person name="Henrissat B."/>
            <person name="Martin F.M."/>
            <person name="Bonfante P."/>
        </authorList>
    </citation>
    <scope>NUCLEOTIDE SEQUENCE [LARGE SCALE GENOMIC DNA]</scope>
    <source>
        <strain evidence="1 2">BEG34</strain>
    </source>
</reference>
<keyword evidence="2" id="KW-1185">Reference proteome</keyword>
<evidence type="ECO:0000313" key="1">
    <source>
        <dbReference type="EMBL" id="KAF0555149.1"/>
    </source>
</evidence>
<dbReference type="AlphaFoldDB" id="A0A8H4B2P5"/>
<name>A0A8H4B2P5_GIGMA</name>
<dbReference type="Proteomes" id="UP000439903">
    <property type="component" value="Unassembled WGS sequence"/>
</dbReference>
<organism evidence="1 2">
    <name type="scientific">Gigaspora margarita</name>
    <dbReference type="NCBI Taxonomy" id="4874"/>
    <lineage>
        <taxon>Eukaryota</taxon>
        <taxon>Fungi</taxon>
        <taxon>Fungi incertae sedis</taxon>
        <taxon>Mucoromycota</taxon>
        <taxon>Glomeromycotina</taxon>
        <taxon>Glomeromycetes</taxon>
        <taxon>Diversisporales</taxon>
        <taxon>Gigasporaceae</taxon>
        <taxon>Gigaspora</taxon>
    </lineage>
</organism>
<evidence type="ECO:0000313" key="2">
    <source>
        <dbReference type="Proteomes" id="UP000439903"/>
    </source>
</evidence>
<protein>
    <submittedName>
        <fullName evidence="1">Uncharacterized protein</fullName>
    </submittedName>
</protein>
<dbReference type="EMBL" id="WTPW01000043">
    <property type="protein sequence ID" value="KAF0555149.1"/>
    <property type="molecule type" value="Genomic_DNA"/>
</dbReference>
<comment type="caution">
    <text evidence="1">The sequence shown here is derived from an EMBL/GenBank/DDBJ whole genome shotgun (WGS) entry which is preliminary data.</text>
</comment>